<dbReference type="eggNOG" id="COG4409">
    <property type="taxonomic scope" value="Bacteria"/>
</dbReference>
<dbReference type="OrthoDB" id="41724at2"/>
<feature type="chain" id="PRO_5003188049" evidence="1">
    <location>
        <begin position="18"/>
        <end position="336"/>
    </location>
</feature>
<reference evidence="3 4" key="2">
    <citation type="journal article" date="2011" name="Stand. Genomic Sci.">
        <title>Complete genome sequence of Leadbetterella byssophila type strain (4M15).</title>
        <authorList>
            <person name="Abt B."/>
            <person name="Teshima H."/>
            <person name="Lucas S."/>
            <person name="Lapidus A."/>
            <person name="Del Rio T.G."/>
            <person name="Nolan M."/>
            <person name="Tice H."/>
            <person name="Cheng J.F."/>
            <person name="Pitluck S."/>
            <person name="Liolios K."/>
            <person name="Pagani I."/>
            <person name="Ivanova N."/>
            <person name="Mavromatis K."/>
            <person name="Pati A."/>
            <person name="Tapia R."/>
            <person name="Han C."/>
            <person name="Goodwin L."/>
            <person name="Chen A."/>
            <person name="Palaniappan K."/>
            <person name="Land M."/>
            <person name="Hauser L."/>
            <person name="Chang Y.J."/>
            <person name="Jeffries C.D."/>
            <person name="Rohde M."/>
            <person name="Goker M."/>
            <person name="Tindall B.J."/>
            <person name="Detter J.C."/>
            <person name="Woyke T."/>
            <person name="Bristow J."/>
            <person name="Eisen J.A."/>
            <person name="Markowitz V."/>
            <person name="Hugenholtz P."/>
            <person name="Klenk H.P."/>
            <person name="Kyrpides N.C."/>
        </authorList>
    </citation>
    <scope>NUCLEOTIDE SEQUENCE [LARGE SCALE GENOMIC DNA]</scope>
    <source>
        <strain evidence="4">DSM 17132 / JCM 16389 / KACC 11308 / NBRC 106382 / 4M15</strain>
    </source>
</reference>
<dbReference type="InterPro" id="IPR036278">
    <property type="entry name" value="Sialidase_sf"/>
</dbReference>
<dbReference type="KEGG" id="lby:Lbys_0886"/>
<protein>
    <submittedName>
        <fullName evidence="3">Neuraminidase</fullName>
    </submittedName>
</protein>
<gene>
    <name evidence="3" type="ordered locus">Lbys_0886</name>
</gene>
<evidence type="ECO:0000259" key="2">
    <source>
        <dbReference type="Pfam" id="PF13088"/>
    </source>
</evidence>
<name>E4RR37_LEAB4</name>
<reference key="1">
    <citation type="submission" date="2010-11" db="EMBL/GenBank/DDBJ databases">
        <title>The complete genome of Leadbetterella byssophila DSM 17132.</title>
        <authorList>
            <consortium name="US DOE Joint Genome Institute (JGI-PGF)"/>
            <person name="Lucas S."/>
            <person name="Copeland A."/>
            <person name="Lapidus A."/>
            <person name="Glavina del Rio T."/>
            <person name="Dalin E."/>
            <person name="Tice H."/>
            <person name="Bruce D."/>
            <person name="Goodwin L."/>
            <person name="Pitluck S."/>
            <person name="Kyrpides N."/>
            <person name="Mavromatis K."/>
            <person name="Ivanova N."/>
            <person name="Teshima H."/>
            <person name="Brettin T."/>
            <person name="Detter J.C."/>
            <person name="Han C."/>
            <person name="Tapia R."/>
            <person name="Land M."/>
            <person name="Hauser L."/>
            <person name="Markowitz V."/>
            <person name="Cheng J.-F."/>
            <person name="Hugenholtz P."/>
            <person name="Woyke T."/>
            <person name="Wu D."/>
            <person name="Tindall B."/>
            <person name="Pomrenke H.G."/>
            <person name="Brambilla E."/>
            <person name="Klenk H.-P."/>
            <person name="Eisen J.A."/>
        </authorList>
    </citation>
    <scope>NUCLEOTIDE SEQUENCE [LARGE SCALE GENOMIC DNA]</scope>
    <source>
        <strain>DSM 17132</strain>
    </source>
</reference>
<dbReference type="Proteomes" id="UP000007435">
    <property type="component" value="Chromosome"/>
</dbReference>
<dbReference type="CAZy" id="GH33">
    <property type="family name" value="Glycoside Hydrolase Family 33"/>
</dbReference>
<dbReference type="CDD" id="cd15482">
    <property type="entry name" value="Sialidase_non-viral"/>
    <property type="match status" value="1"/>
</dbReference>
<organism evidence="3 4">
    <name type="scientific">Leadbetterella byssophila (strain DSM 17132 / JCM 16389 / KACC 11308 / NBRC 106382 / 4M15)</name>
    <dbReference type="NCBI Taxonomy" id="649349"/>
    <lineage>
        <taxon>Bacteria</taxon>
        <taxon>Pseudomonadati</taxon>
        <taxon>Bacteroidota</taxon>
        <taxon>Cytophagia</taxon>
        <taxon>Cytophagales</taxon>
        <taxon>Leadbetterellaceae</taxon>
        <taxon>Leadbetterella</taxon>
    </lineage>
</organism>
<dbReference type="PANTHER" id="PTHR43752">
    <property type="entry name" value="BNR/ASP-BOX REPEAT FAMILY PROTEIN"/>
    <property type="match status" value="1"/>
</dbReference>
<accession>E4RR37</accession>
<evidence type="ECO:0000313" key="3">
    <source>
        <dbReference type="EMBL" id="ADQ16632.1"/>
    </source>
</evidence>
<dbReference type="Gene3D" id="2.120.10.10">
    <property type="match status" value="1"/>
</dbReference>
<dbReference type="RefSeq" id="WP_013407683.1">
    <property type="nucleotide sequence ID" value="NC_014655.1"/>
</dbReference>
<dbReference type="AlphaFoldDB" id="E4RR37"/>
<dbReference type="SUPFAM" id="SSF50939">
    <property type="entry name" value="Sialidases"/>
    <property type="match status" value="1"/>
</dbReference>
<feature type="signal peptide" evidence="1">
    <location>
        <begin position="1"/>
        <end position="17"/>
    </location>
</feature>
<keyword evidence="4" id="KW-1185">Reference proteome</keyword>
<dbReference type="PANTHER" id="PTHR43752:SF2">
    <property type="entry name" value="BNR_ASP-BOX REPEAT FAMILY PROTEIN"/>
    <property type="match status" value="1"/>
</dbReference>
<dbReference type="eggNOG" id="COG4692">
    <property type="taxonomic scope" value="Bacteria"/>
</dbReference>
<dbReference type="STRING" id="649349.Lbys_0886"/>
<dbReference type="EMBL" id="CP002305">
    <property type="protein sequence ID" value="ADQ16632.1"/>
    <property type="molecule type" value="Genomic_DNA"/>
</dbReference>
<evidence type="ECO:0000313" key="4">
    <source>
        <dbReference type="Proteomes" id="UP000007435"/>
    </source>
</evidence>
<keyword evidence="1" id="KW-0732">Signal</keyword>
<dbReference type="InterPro" id="IPR011040">
    <property type="entry name" value="Sialidase"/>
</dbReference>
<sequence length="336" mass="38146">MKKLLIFFIFCSKVASAQYKVVQEHQIPAPTASVHASTLVELQNGNLLAAWFGGIEEGDPSVGIYLSRFNGKVWSEAEEVVLPSQAGDTTYPCWNPVLVRNKENTLFLYYKVGPNPREWWAQVKTSNDEGKSWSEARDLPEGHMGPVRVKPVMLANGDFLYPSSTETPETDYWSAHFEVSDNEGNNWQMVPMDCDTFQIIQPTILEFSEGKMLMLARSRHNRVIAAYSHNYGNSWTKPFATNLPNPNAGIDAVKVGKNRFLMVYNPLLAGKNWWEGRSKLVLGSSHDGLDWKEILTLEDHEKGEFSYPAIIRTKDGKIHISYTYDRKFIKHLILTN</sequence>
<proteinExistence type="predicted"/>
<evidence type="ECO:0000256" key="1">
    <source>
        <dbReference type="SAM" id="SignalP"/>
    </source>
</evidence>
<dbReference type="HOGENOM" id="CLU_007128_1_0_10"/>
<dbReference type="Pfam" id="PF13088">
    <property type="entry name" value="BNR_2"/>
    <property type="match status" value="1"/>
</dbReference>
<feature type="domain" description="Sialidase" evidence="2">
    <location>
        <begin position="45"/>
        <end position="320"/>
    </location>
</feature>